<dbReference type="SUPFAM" id="SSF53686">
    <property type="entry name" value="Tryptophan synthase beta subunit-like PLP-dependent enzymes"/>
    <property type="match status" value="1"/>
</dbReference>
<accession>A0A158PPA8</accession>
<proteinExistence type="predicted"/>
<dbReference type="PANTHER" id="PTHR10314">
    <property type="entry name" value="CYSTATHIONINE BETA-SYNTHASE"/>
    <property type="match status" value="1"/>
</dbReference>
<dbReference type="InterPro" id="IPR050214">
    <property type="entry name" value="Cys_Synth/Cystath_Beta-Synth"/>
</dbReference>
<feature type="domain" description="Tryptophan synthase beta chain-like PALP" evidence="1">
    <location>
        <begin position="6"/>
        <end position="286"/>
    </location>
</feature>
<dbReference type="InterPro" id="IPR036052">
    <property type="entry name" value="TrpB-like_PALP_sf"/>
</dbReference>
<dbReference type="FunFam" id="3.40.50.1100:FF:000101">
    <property type="entry name" value="Putative pyridoxal-phosphate dependent protein F13B12.4"/>
    <property type="match status" value="1"/>
</dbReference>
<dbReference type="AlphaFoldDB" id="A0A158PPA8"/>
<sequence>LPGYPNVDILFKNESASKTGSLKHRYSWALMMWAVVDGKITHNTTVYEASSGNTAASEAYMCSLIGVKFIAIVPDTIEDIKVEHIESYGGSVIKVPLGKRLIRAQEEADRNGGFFMNQFANSDKAEEFHESGDFTLESANLLHEILAQMRADANQLVKIPHYFVHAAGTGGTISSVGRYAKKYGISTDIVLGDTEYSVYYDYVMKGRFKNESGELLWRMPGMAGIGYGIMGAVKHGITSSLLAAVIDRAIKVPDLASTAGMLVLKRLGISGGTSAGLNLVTSLHLAATRSSSKRLNGRRLTIVTLLPDPGHYYDTSYYNRSWIQHNFEQHGGLVVYDCWVHQIEMAIQTGSDPLISGANRCNKLHSHSPISISLLAGSGMNKKNANLKQAPNVATLHLLKLGIGRAIRSRAAWSLGSEPPCFKRSPATSAPIPLLHF</sequence>
<protein>
    <submittedName>
        <fullName evidence="2">PALP domain-containing protein</fullName>
    </submittedName>
</protein>
<evidence type="ECO:0000313" key="2">
    <source>
        <dbReference type="WBParaSite" id="ASIM_0001403401-mRNA-1"/>
    </source>
</evidence>
<dbReference type="GO" id="GO:0019344">
    <property type="term" value="P:cysteine biosynthetic process"/>
    <property type="evidence" value="ECO:0007669"/>
    <property type="project" value="UniProtKB-ARBA"/>
</dbReference>
<name>A0A158PPA8_ANISI</name>
<dbReference type="WBParaSite" id="ASIM_0001403401-mRNA-1">
    <property type="protein sequence ID" value="ASIM_0001403401-mRNA-1"/>
    <property type="gene ID" value="ASIM_0001403401"/>
</dbReference>
<organism evidence="2">
    <name type="scientific">Anisakis simplex</name>
    <name type="common">Herring worm</name>
    <dbReference type="NCBI Taxonomy" id="6269"/>
    <lineage>
        <taxon>Eukaryota</taxon>
        <taxon>Metazoa</taxon>
        <taxon>Ecdysozoa</taxon>
        <taxon>Nematoda</taxon>
        <taxon>Chromadorea</taxon>
        <taxon>Rhabditida</taxon>
        <taxon>Spirurina</taxon>
        <taxon>Ascaridomorpha</taxon>
        <taxon>Ascaridoidea</taxon>
        <taxon>Anisakidae</taxon>
        <taxon>Anisakis</taxon>
        <taxon>Anisakis simplex complex</taxon>
    </lineage>
</organism>
<reference evidence="2" key="1">
    <citation type="submission" date="2016-04" db="UniProtKB">
        <authorList>
            <consortium name="WormBaseParasite"/>
        </authorList>
    </citation>
    <scope>IDENTIFICATION</scope>
</reference>
<dbReference type="Pfam" id="PF00291">
    <property type="entry name" value="PALP"/>
    <property type="match status" value="1"/>
</dbReference>
<evidence type="ECO:0000259" key="1">
    <source>
        <dbReference type="Pfam" id="PF00291"/>
    </source>
</evidence>
<dbReference type="InterPro" id="IPR001926">
    <property type="entry name" value="TrpB-like_PALP"/>
</dbReference>
<dbReference type="Gene3D" id="3.40.50.1100">
    <property type="match status" value="2"/>
</dbReference>